<sequence length="1091" mass="123100">MLNFQDSVEAMPMRTIRDYREHMHSKLVTQATHDPHLSMDCPERWITSHGFQLFLQFDSAVPLMDPLEPSRRDLITFREQVRILPPDLLSHAFFSLDNVEDWVMPGPFTTFTRLEMERSRYFPPTLSQQDPLFRPNSSMSTNTRSEAGSEVFSEDPPPLSDCSRPGSAMSIRLESSQASQLPLSASLLPDAAQSNGFNPIRPKLARMPRQPRKAQREERKGMIAISRELWVHELRTIKAIPDTWDVSRDDHRVAYLVDMSEALELLRDDKGIVQSIQAYIRKQTQDSWAGKGSGGSLKGDTDVLAFPGEPGKAVRCRCGQFGCGGMRKCEFLDPQLLENCERYEVDDTERQKLSALVLEANEHESETEWTVIARFFRYVKGLKCKAKVNGVLCSGTAVVVPYKTPIPGQNKYFIGCSAWSPQANERQKHISDHLRPHINEDLFRYAMDHDGLLPNSPTTHNSCCFTAHPRFGLLNCAYSHMIEGQIKIGRMVPHKCPCEMLIFEPVNPAPALANKAIIFKLNAAIDAAGLGSVTTQKLLDASSTRDLYGGKRVSEESPAFADKRLVRDTIAKRRGEAYPHGMGWLGVVNRFTTIDQKKPPVERYIHSVISKNSRLAVMMHPMLAQRVHHMTAIMFDYAYKRIEGELNECDAAGFSNSLNTRILFGSVIGDGLDSASYKTMFSEFWDAVESCTGQTLKLAPFYPDAKLKVIVLDGDIAQALGLGMFLVNYNKPEISGIHTTDPAEIISYSLKMCSVHFQRHINELPKTIPLNIIALAKSILTAKTQEEIDHWNSVMSSQTVTELKNWYEHKLRNPLIFCAINQSLSKIPLGIWNTTPDSTNYVESAHATQNAETSIHLSPLRATETAEERDNIRVRELLQIELEGVGPKRNNDIYNREKRGLQRRQWTLQKQAQRDADLNNYDNLRAEIELIGEQNQVSLDRERQIRTDIQRLQGELAIDKRRHELKQEIAQLREEAAAEAALRRNLRIQKEETDAKANALRATSLSGVRIQGRHKNSRPSNPDTAATDRSGIDCSTTTVESVHEDMPNGSLFDGVDWEVQNDIYQPPDVGAPFVYSPTPPQTPNQAEFSLE</sequence>
<keyword evidence="1" id="KW-0175">Coiled coil</keyword>
<name>A0AAD2HCV3_9AGAR</name>
<feature type="region of interest" description="Disordered" evidence="2">
    <location>
        <begin position="1067"/>
        <end position="1091"/>
    </location>
</feature>
<feature type="region of interest" description="Disordered" evidence="2">
    <location>
        <begin position="125"/>
        <end position="167"/>
    </location>
</feature>
<dbReference type="AlphaFoldDB" id="A0AAD2HCV3"/>
<reference evidence="3" key="1">
    <citation type="submission" date="2023-11" db="EMBL/GenBank/DDBJ databases">
        <authorList>
            <person name="De Vega J J."/>
            <person name="De Vega J J."/>
        </authorList>
    </citation>
    <scope>NUCLEOTIDE SEQUENCE</scope>
</reference>
<protein>
    <submittedName>
        <fullName evidence="3">Uncharacterized protein</fullName>
    </submittedName>
</protein>
<evidence type="ECO:0000256" key="2">
    <source>
        <dbReference type="SAM" id="MobiDB-lite"/>
    </source>
</evidence>
<evidence type="ECO:0000313" key="3">
    <source>
        <dbReference type="EMBL" id="CAK5273576.1"/>
    </source>
</evidence>
<feature type="compositionally biased region" description="Basic residues" evidence="2">
    <location>
        <begin position="203"/>
        <end position="213"/>
    </location>
</feature>
<feature type="region of interest" description="Disordered" evidence="2">
    <location>
        <begin position="1005"/>
        <end position="1033"/>
    </location>
</feature>
<feature type="compositionally biased region" description="Polar residues" evidence="2">
    <location>
        <begin position="125"/>
        <end position="146"/>
    </location>
</feature>
<dbReference type="EMBL" id="CAVNYO010000397">
    <property type="protein sequence ID" value="CAK5273576.1"/>
    <property type="molecule type" value="Genomic_DNA"/>
</dbReference>
<feature type="region of interest" description="Disordered" evidence="2">
    <location>
        <begin position="196"/>
        <end position="218"/>
    </location>
</feature>
<keyword evidence="4" id="KW-1185">Reference proteome</keyword>
<organism evidence="3 4">
    <name type="scientific">Mycena citricolor</name>
    <dbReference type="NCBI Taxonomy" id="2018698"/>
    <lineage>
        <taxon>Eukaryota</taxon>
        <taxon>Fungi</taxon>
        <taxon>Dikarya</taxon>
        <taxon>Basidiomycota</taxon>
        <taxon>Agaricomycotina</taxon>
        <taxon>Agaricomycetes</taxon>
        <taxon>Agaricomycetidae</taxon>
        <taxon>Agaricales</taxon>
        <taxon>Marasmiineae</taxon>
        <taxon>Mycenaceae</taxon>
        <taxon>Mycena</taxon>
    </lineage>
</organism>
<proteinExistence type="predicted"/>
<gene>
    <name evidence="3" type="ORF">MYCIT1_LOCUS20113</name>
</gene>
<comment type="caution">
    <text evidence="3">The sequence shown here is derived from an EMBL/GenBank/DDBJ whole genome shotgun (WGS) entry which is preliminary data.</text>
</comment>
<feature type="coiled-coil region" evidence="1">
    <location>
        <begin position="955"/>
        <end position="1003"/>
    </location>
</feature>
<dbReference type="Proteomes" id="UP001295794">
    <property type="component" value="Unassembled WGS sequence"/>
</dbReference>
<evidence type="ECO:0000313" key="4">
    <source>
        <dbReference type="Proteomes" id="UP001295794"/>
    </source>
</evidence>
<evidence type="ECO:0000256" key="1">
    <source>
        <dbReference type="SAM" id="Coils"/>
    </source>
</evidence>
<accession>A0AAD2HCV3</accession>